<dbReference type="Pfam" id="PF21982">
    <property type="entry name" value="RecX_HTH1"/>
    <property type="match status" value="1"/>
</dbReference>
<evidence type="ECO:0000256" key="3">
    <source>
        <dbReference type="ARBA" id="ARBA00018111"/>
    </source>
</evidence>
<dbReference type="Pfam" id="PF21981">
    <property type="entry name" value="RecX_HTH3"/>
    <property type="match status" value="1"/>
</dbReference>
<dbReference type="EMBL" id="CADCWP010000355">
    <property type="protein sequence ID" value="CAA9588051.1"/>
    <property type="molecule type" value="Genomic_DNA"/>
</dbReference>
<dbReference type="PANTHER" id="PTHR33602">
    <property type="entry name" value="REGULATORY PROTEIN RECX FAMILY PROTEIN"/>
    <property type="match status" value="1"/>
</dbReference>
<evidence type="ECO:0000256" key="2">
    <source>
        <dbReference type="ARBA" id="ARBA00009695"/>
    </source>
</evidence>
<evidence type="ECO:0000259" key="6">
    <source>
        <dbReference type="Pfam" id="PF02631"/>
    </source>
</evidence>
<comment type="function">
    <text evidence="5">Modulates RecA activity.</text>
</comment>
<organism evidence="9">
    <name type="scientific">uncultured Truepera sp</name>
    <dbReference type="NCBI Taxonomy" id="543023"/>
    <lineage>
        <taxon>Bacteria</taxon>
        <taxon>Thermotogati</taxon>
        <taxon>Deinococcota</taxon>
        <taxon>Deinococci</taxon>
        <taxon>Trueperales</taxon>
        <taxon>Trueperaceae</taxon>
        <taxon>Truepera</taxon>
        <taxon>environmental samples</taxon>
    </lineage>
</organism>
<accession>A0A6J4VT05</accession>
<evidence type="ECO:0000256" key="1">
    <source>
        <dbReference type="ARBA" id="ARBA00004496"/>
    </source>
</evidence>
<gene>
    <name evidence="5" type="primary">recX</name>
    <name evidence="9" type="ORF">AVDCRST_MAG86-4208</name>
</gene>
<keyword evidence="4 5" id="KW-0963">Cytoplasm</keyword>
<dbReference type="InterPro" id="IPR053925">
    <property type="entry name" value="RecX_HTH_3rd"/>
</dbReference>
<feature type="domain" description="RecX second three-helical" evidence="6">
    <location>
        <begin position="60"/>
        <end position="98"/>
    </location>
</feature>
<dbReference type="Pfam" id="PF02631">
    <property type="entry name" value="RecX_HTH2"/>
    <property type="match status" value="1"/>
</dbReference>
<comment type="similarity">
    <text evidence="2 5">Belongs to the RecX family.</text>
</comment>
<evidence type="ECO:0000256" key="4">
    <source>
        <dbReference type="ARBA" id="ARBA00022490"/>
    </source>
</evidence>
<dbReference type="InterPro" id="IPR036388">
    <property type="entry name" value="WH-like_DNA-bd_sf"/>
</dbReference>
<dbReference type="InterPro" id="IPR053924">
    <property type="entry name" value="RecX_HTH_2nd"/>
</dbReference>
<feature type="domain" description="RecX third three-helical" evidence="7">
    <location>
        <begin position="107"/>
        <end position="151"/>
    </location>
</feature>
<comment type="subcellular location">
    <subcellularLocation>
        <location evidence="1 5">Cytoplasm</location>
    </subcellularLocation>
</comment>
<evidence type="ECO:0000313" key="9">
    <source>
        <dbReference type="EMBL" id="CAA9588051.1"/>
    </source>
</evidence>
<protein>
    <recommendedName>
        <fullName evidence="3 5">Regulatory protein RecX</fullName>
    </recommendedName>
</protein>
<evidence type="ECO:0000259" key="7">
    <source>
        <dbReference type="Pfam" id="PF21981"/>
    </source>
</evidence>
<dbReference type="HAMAP" id="MF_01114">
    <property type="entry name" value="RecX"/>
    <property type="match status" value="1"/>
</dbReference>
<dbReference type="Gene3D" id="1.10.10.10">
    <property type="entry name" value="Winged helix-like DNA-binding domain superfamily/Winged helix DNA-binding domain"/>
    <property type="match status" value="3"/>
</dbReference>
<dbReference type="InterPro" id="IPR003783">
    <property type="entry name" value="Regulatory_RecX"/>
</dbReference>
<evidence type="ECO:0000259" key="8">
    <source>
        <dbReference type="Pfam" id="PF21982"/>
    </source>
</evidence>
<name>A0A6J4VT05_9DEIN</name>
<proteinExistence type="inferred from homology"/>
<dbReference type="AlphaFoldDB" id="A0A6J4VT05"/>
<evidence type="ECO:0000256" key="5">
    <source>
        <dbReference type="HAMAP-Rule" id="MF_01114"/>
    </source>
</evidence>
<feature type="domain" description="RecX first three-helical" evidence="8">
    <location>
        <begin position="14"/>
        <end position="53"/>
    </location>
</feature>
<sequence length="162" mass="18348">MSDAPPDAYPYERAWSYALWLLGRQAYTTGQLRDKLTRKGATEDTVTRVLTKLIDLKLVDDALYAEAFVRSRGRTKGALRLRQELFRKGVAEPLVDKAVGNLDEATQLESAVALAEKNRWRWKGEPREQRSKAYAFLARRGFPGDVVRGALEQTFAADEEDN</sequence>
<dbReference type="InterPro" id="IPR053926">
    <property type="entry name" value="RecX_HTH_1st"/>
</dbReference>
<reference evidence="9" key="1">
    <citation type="submission" date="2020-02" db="EMBL/GenBank/DDBJ databases">
        <authorList>
            <person name="Meier V. D."/>
        </authorList>
    </citation>
    <scope>NUCLEOTIDE SEQUENCE</scope>
    <source>
        <strain evidence="9">AVDCRST_MAG86</strain>
    </source>
</reference>
<dbReference type="GO" id="GO:0005737">
    <property type="term" value="C:cytoplasm"/>
    <property type="evidence" value="ECO:0007669"/>
    <property type="project" value="UniProtKB-SubCell"/>
</dbReference>
<dbReference type="PANTHER" id="PTHR33602:SF1">
    <property type="entry name" value="REGULATORY PROTEIN RECX FAMILY PROTEIN"/>
    <property type="match status" value="1"/>
</dbReference>
<dbReference type="GO" id="GO:0006282">
    <property type="term" value="P:regulation of DNA repair"/>
    <property type="evidence" value="ECO:0007669"/>
    <property type="project" value="UniProtKB-UniRule"/>
</dbReference>